<dbReference type="SUPFAM" id="SSF102198">
    <property type="entry name" value="Putative cyclase"/>
    <property type="match status" value="1"/>
</dbReference>
<accession>A4GK37</accession>
<dbReference type="Gene3D" id="3.50.30.50">
    <property type="entry name" value="Putative cyclase"/>
    <property type="match status" value="1"/>
</dbReference>
<dbReference type="PANTHER" id="PTHR34861:SF10">
    <property type="entry name" value="CYCLASE"/>
    <property type="match status" value="1"/>
</dbReference>
<dbReference type="Pfam" id="PF04199">
    <property type="entry name" value="Cyclase"/>
    <property type="match status" value="1"/>
</dbReference>
<gene>
    <name evidence="1" type="ORF">ALOHA_HF13081H07.0025</name>
</gene>
<dbReference type="InterPro" id="IPR007325">
    <property type="entry name" value="KFase/CYL"/>
</dbReference>
<dbReference type="EMBL" id="EF107106">
    <property type="protein sequence ID" value="ABL97482.1"/>
    <property type="molecule type" value="Genomic_DNA"/>
</dbReference>
<proteinExistence type="predicted"/>
<sequence>MLLFFSFFLHSETCEHSKWGEGDELGNANLLTKELVLKASDLIKTGKVYSLGLVIDQDTPAYPPRSLSLSVVQPTQQFGKLGLPNATYNDDMFHGWLGIGSQIDGLGHIGGTDAIFYNCHDGKEFSETTGLTKLGIEKIPPIVTRGILVDMAKFFKKDFLEAGETFDVDDVIKALELQDVTIEEGDVVIFHTGWTKAKYFSDPELWGSGTPGPTGEVSSFLASKNVVAAGADTWSYDVVPPIDLNEPYPGHQILLKENGIYILEAMSTGELAKDNVYEFLFVLGQAKVRGAVQMIINPIAIN</sequence>
<reference evidence="1" key="1">
    <citation type="journal article" date="2007" name="Environ. Microbiol.">
        <title>Proteorhodopsin photosystem gene clusters exhibit co-evolutionary trends and shared ancestry among diverse marine microbial phyla.</title>
        <authorList>
            <person name="McCarren J."/>
            <person name="Delong E.F."/>
        </authorList>
    </citation>
    <scope>NUCLEOTIDE SEQUENCE</scope>
</reference>
<evidence type="ECO:0000313" key="1">
    <source>
        <dbReference type="EMBL" id="ABL97482.1"/>
    </source>
</evidence>
<dbReference type="InterPro" id="IPR037175">
    <property type="entry name" value="KFase_sf"/>
</dbReference>
<organism evidence="1">
    <name type="scientific">uncultured marine bacterium HF130_81H07</name>
    <dbReference type="NCBI Taxonomy" id="415448"/>
    <lineage>
        <taxon>Bacteria</taxon>
        <taxon>environmental samples</taxon>
    </lineage>
</organism>
<dbReference type="GO" id="GO:0019441">
    <property type="term" value="P:L-tryptophan catabolic process to kynurenine"/>
    <property type="evidence" value="ECO:0007669"/>
    <property type="project" value="InterPro"/>
</dbReference>
<protein>
    <submittedName>
        <fullName evidence="1">Putative cyclase</fullName>
    </submittedName>
</protein>
<dbReference type="PANTHER" id="PTHR34861">
    <property type="match status" value="1"/>
</dbReference>
<name>A4GK37_9BACT</name>
<dbReference type="GO" id="GO:0004061">
    <property type="term" value="F:arylformamidase activity"/>
    <property type="evidence" value="ECO:0007669"/>
    <property type="project" value="InterPro"/>
</dbReference>
<dbReference type="AlphaFoldDB" id="A4GK37"/>